<feature type="chain" id="PRO_5046210784" evidence="1">
    <location>
        <begin position="25"/>
        <end position="135"/>
    </location>
</feature>
<evidence type="ECO:0000313" key="3">
    <source>
        <dbReference type="Proteomes" id="UP001057134"/>
    </source>
</evidence>
<name>A0ABY4RIA0_9BACL</name>
<dbReference type="EMBL" id="CP027059">
    <property type="protein sequence ID" value="UQZ81740.1"/>
    <property type="molecule type" value="Genomic_DNA"/>
</dbReference>
<feature type="signal peptide" evidence="1">
    <location>
        <begin position="1"/>
        <end position="24"/>
    </location>
</feature>
<organism evidence="2 3">
    <name type="scientific">Paenibacillus konkukensis</name>
    <dbReference type="NCBI Taxonomy" id="2020716"/>
    <lineage>
        <taxon>Bacteria</taxon>
        <taxon>Bacillati</taxon>
        <taxon>Bacillota</taxon>
        <taxon>Bacilli</taxon>
        <taxon>Bacillales</taxon>
        <taxon>Paenibacillaceae</taxon>
        <taxon>Paenibacillus</taxon>
    </lineage>
</organism>
<evidence type="ECO:0000313" key="2">
    <source>
        <dbReference type="EMBL" id="UQZ81740.1"/>
    </source>
</evidence>
<reference evidence="2" key="2">
    <citation type="journal article" date="2021" name="J Anim Sci Technol">
        <title>Complete genome sequence of Paenibacillus konkukensis sp. nov. SK3146 as a potential probiotic strain.</title>
        <authorList>
            <person name="Jung H.I."/>
            <person name="Park S."/>
            <person name="Niu K.M."/>
            <person name="Lee S.W."/>
            <person name="Kothari D."/>
            <person name="Yi K.J."/>
            <person name="Kim S.K."/>
        </authorList>
    </citation>
    <scope>NUCLEOTIDE SEQUENCE</scope>
    <source>
        <strain evidence="2">SK3146</strain>
    </source>
</reference>
<proteinExistence type="predicted"/>
<sequence length="135" mass="15248">MKKRLTASLLVLIALFLVALPVSASSVDQWVELDYWSSSKDSYSRYGTDVYINVSNTAVGSNRSSIYFEVVDAWEGVIDSGVVIPSYDYYNNIQNGEYVTSREYHFDTAHPVHVVLYSMNGYGSEGDAYIMWENN</sequence>
<dbReference type="Proteomes" id="UP001057134">
    <property type="component" value="Chromosome"/>
</dbReference>
<accession>A0ABY4RIA0</accession>
<reference evidence="2" key="1">
    <citation type="submission" date="2018-02" db="EMBL/GenBank/DDBJ databases">
        <authorList>
            <person name="Kim S.-K."/>
            <person name="Jung H.-I."/>
            <person name="Lee S.-W."/>
        </authorList>
    </citation>
    <scope>NUCLEOTIDE SEQUENCE</scope>
    <source>
        <strain evidence="2">SK3146</strain>
    </source>
</reference>
<evidence type="ECO:0000256" key="1">
    <source>
        <dbReference type="SAM" id="SignalP"/>
    </source>
</evidence>
<keyword evidence="3" id="KW-1185">Reference proteome</keyword>
<keyword evidence="1" id="KW-0732">Signal</keyword>
<protein>
    <submittedName>
        <fullName evidence="2">Uncharacterized protein</fullName>
    </submittedName>
</protein>
<gene>
    <name evidence="2" type="ORF">SK3146_00896</name>
</gene>
<dbReference type="RefSeq" id="WP_249863948.1">
    <property type="nucleotide sequence ID" value="NZ_CP027059.1"/>
</dbReference>